<keyword evidence="3" id="KW-1185">Reference proteome</keyword>
<dbReference type="Proteomes" id="UP001295463">
    <property type="component" value="Chromosome"/>
</dbReference>
<protein>
    <submittedName>
        <fullName evidence="2">Uncharacterized protein</fullName>
    </submittedName>
</protein>
<evidence type="ECO:0000256" key="1">
    <source>
        <dbReference type="SAM" id="MobiDB-lite"/>
    </source>
</evidence>
<gene>
    <name evidence="2" type="ORF">GEAMG1_2777</name>
</gene>
<proteinExistence type="predicted"/>
<accession>A0ABM9DBL4</accession>
<evidence type="ECO:0000313" key="3">
    <source>
        <dbReference type="Proteomes" id="UP001295463"/>
    </source>
</evidence>
<name>A0ABM9DBL4_9BACT</name>
<feature type="compositionally biased region" description="Basic and acidic residues" evidence="1">
    <location>
        <begin position="7"/>
        <end position="27"/>
    </location>
</feature>
<reference evidence="2 3" key="1">
    <citation type="submission" date="2022-03" db="EMBL/GenBank/DDBJ databases">
        <authorList>
            <person name="Koch H."/>
        </authorList>
    </citation>
    <scope>NUCLEOTIDE SEQUENCE [LARGE SCALE GENOMIC DNA]</scope>
    <source>
        <strain evidence="2 3">G1</strain>
    </source>
</reference>
<dbReference type="EMBL" id="OW150024">
    <property type="protein sequence ID" value="CAH2032613.1"/>
    <property type="molecule type" value="Genomic_DNA"/>
</dbReference>
<sequence length="39" mass="4597">MAATPYEGHDHQHQQANADKDRNKTKAFEKEVIRSRCWV</sequence>
<evidence type="ECO:0000313" key="2">
    <source>
        <dbReference type="EMBL" id="CAH2032613.1"/>
    </source>
</evidence>
<feature type="region of interest" description="Disordered" evidence="1">
    <location>
        <begin position="1"/>
        <end position="27"/>
    </location>
</feature>
<organism evidence="2 3">
    <name type="scientific">Trichlorobacter ammonificans</name>
    <dbReference type="NCBI Taxonomy" id="2916410"/>
    <lineage>
        <taxon>Bacteria</taxon>
        <taxon>Pseudomonadati</taxon>
        <taxon>Thermodesulfobacteriota</taxon>
        <taxon>Desulfuromonadia</taxon>
        <taxon>Geobacterales</taxon>
        <taxon>Geobacteraceae</taxon>
        <taxon>Trichlorobacter</taxon>
    </lineage>
</organism>